<dbReference type="Gene3D" id="3.10.105.10">
    <property type="entry name" value="Dipeptide-binding Protein, Domain 3"/>
    <property type="match status" value="1"/>
</dbReference>
<dbReference type="Gene3D" id="3.40.190.10">
    <property type="entry name" value="Periplasmic binding protein-like II"/>
    <property type="match status" value="1"/>
</dbReference>
<dbReference type="RefSeq" id="WP_283714143.1">
    <property type="nucleotide sequence ID" value="NZ_JASJND010000001.1"/>
</dbReference>
<dbReference type="Proteomes" id="UP001321481">
    <property type="component" value="Unassembled WGS sequence"/>
</dbReference>
<name>A0ABT6Z9J6_9MICO</name>
<proteinExistence type="predicted"/>
<evidence type="ECO:0000256" key="1">
    <source>
        <dbReference type="SAM" id="SignalP"/>
    </source>
</evidence>
<organism evidence="2 3">
    <name type="scientific">Microbacterium dauci</name>
    <dbReference type="NCBI Taxonomy" id="3048008"/>
    <lineage>
        <taxon>Bacteria</taxon>
        <taxon>Bacillati</taxon>
        <taxon>Actinomycetota</taxon>
        <taxon>Actinomycetes</taxon>
        <taxon>Micrococcales</taxon>
        <taxon>Microbacteriaceae</taxon>
        <taxon>Microbacterium</taxon>
    </lineage>
</organism>
<protein>
    <recommendedName>
        <fullName evidence="4">Solute-binding protein family 5 domain-containing protein</fullName>
    </recommendedName>
</protein>
<dbReference type="PANTHER" id="PTHR30290">
    <property type="entry name" value="PERIPLASMIC BINDING COMPONENT OF ABC TRANSPORTER"/>
    <property type="match status" value="1"/>
</dbReference>
<dbReference type="Gene3D" id="3.90.76.10">
    <property type="entry name" value="Dipeptide-binding Protein, Domain 1"/>
    <property type="match status" value="1"/>
</dbReference>
<keyword evidence="3" id="KW-1185">Reference proteome</keyword>
<dbReference type="PROSITE" id="PS51257">
    <property type="entry name" value="PROKAR_LIPOPROTEIN"/>
    <property type="match status" value="1"/>
</dbReference>
<feature type="signal peptide" evidence="1">
    <location>
        <begin position="1"/>
        <end position="25"/>
    </location>
</feature>
<evidence type="ECO:0000313" key="2">
    <source>
        <dbReference type="EMBL" id="MDJ1112835.1"/>
    </source>
</evidence>
<dbReference type="SUPFAM" id="SSF53850">
    <property type="entry name" value="Periplasmic binding protein-like II"/>
    <property type="match status" value="1"/>
</dbReference>
<evidence type="ECO:0000313" key="3">
    <source>
        <dbReference type="Proteomes" id="UP001321481"/>
    </source>
</evidence>
<dbReference type="PANTHER" id="PTHR30290:SF65">
    <property type="entry name" value="MONOACYL PHOSPHATIDYLINOSITOL TETRAMANNOSIDE-BINDING PROTEIN LPQW-RELATED"/>
    <property type="match status" value="1"/>
</dbReference>
<reference evidence="2 3" key="1">
    <citation type="submission" date="2023-05" db="EMBL/GenBank/DDBJ databases">
        <title>Microbacterium dauci sp.nov., Isolated from Carrot Rhizosphere Soil.</title>
        <authorList>
            <person name="Xiao Z."/>
            <person name="Zheng J."/>
        </authorList>
    </citation>
    <scope>NUCLEOTIDE SEQUENCE [LARGE SCALE GENOMIC DNA]</scope>
    <source>
        <strain evidence="2 3">LX3-4</strain>
    </source>
</reference>
<dbReference type="EMBL" id="JASJND010000001">
    <property type="protein sequence ID" value="MDJ1112835.1"/>
    <property type="molecule type" value="Genomic_DNA"/>
</dbReference>
<evidence type="ECO:0008006" key="4">
    <source>
        <dbReference type="Google" id="ProtNLM"/>
    </source>
</evidence>
<dbReference type="InterPro" id="IPR039424">
    <property type="entry name" value="SBP_5"/>
</dbReference>
<feature type="chain" id="PRO_5047531546" description="Solute-binding protein family 5 domain-containing protein" evidence="1">
    <location>
        <begin position="26"/>
        <end position="559"/>
    </location>
</feature>
<sequence length="559" mass="57323">MRSLRRGVAVGIVVGALALSACAPALPPTVVPDSGAVVGWSGALTSFNAAANPTAANLDIAAATRGSFGAIVDGDFVADPTFGVVEIVSDDPFTVRYDLAEPSWSDDIPVDAADLALGWAAAAGLLDEEPPEEAASAFEVDEFARAIEVTFPAPTIGWQSEVTAAVPAHVVGGAAFDLDDPMEAKQAVLQALLSGDAAATAELAEAWRTGFAVAEDGAFAADAALSSGPYLVGAVEALEGGQRISLLPNPTYAGAAMPQLAEVSLVPPGDDPVSALDGTLDIATLPASAALREPVQELERRDYVLQSAHDGTMWALVLSPDGVFSNRAARAAFLRTVPADDMVAAGAGPWAESYTKTTSMVSAPGSRAWDIVTEDSGFTEAIGTPADDAAIDRAEAGVADRARVCVLFDSRSSFAKGAFRALRTAAAEGGWSVADCGTDDPRAARSKNGWDAVIERIPVPESPAEIAAQWGTDGASSLTGTGSADRDERIATLERTVDVYEAREVLASIEATIVDAALARPLAMAPRIVLSAPSVTGVALRSGDDAPLLSTITQWTPVG</sequence>
<gene>
    <name evidence="2" type="ORF">QNI14_00045</name>
</gene>
<accession>A0ABT6Z9J6</accession>
<keyword evidence="1" id="KW-0732">Signal</keyword>
<comment type="caution">
    <text evidence="2">The sequence shown here is derived from an EMBL/GenBank/DDBJ whole genome shotgun (WGS) entry which is preliminary data.</text>
</comment>